<organism evidence="1 2">
    <name type="scientific">Aromia moschata</name>
    <dbReference type="NCBI Taxonomy" id="1265417"/>
    <lineage>
        <taxon>Eukaryota</taxon>
        <taxon>Metazoa</taxon>
        <taxon>Ecdysozoa</taxon>
        <taxon>Arthropoda</taxon>
        <taxon>Hexapoda</taxon>
        <taxon>Insecta</taxon>
        <taxon>Pterygota</taxon>
        <taxon>Neoptera</taxon>
        <taxon>Endopterygota</taxon>
        <taxon>Coleoptera</taxon>
        <taxon>Polyphaga</taxon>
        <taxon>Cucujiformia</taxon>
        <taxon>Chrysomeloidea</taxon>
        <taxon>Cerambycidae</taxon>
        <taxon>Cerambycinae</taxon>
        <taxon>Callichromatini</taxon>
        <taxon>Aromia</taxon>
    </lineage>
</organism>
<accession>A0AAV8XYA7</accession>
<dbReference type="EMBL" id="JAPWTK010000287">
    <property type="protein sequence ID" value="KAJ8943509.1"/>
    <property type="molecule type" value="Genomic_DNA"/>
</dbReference>
<proteinExistence type="predicted"/>
<sequence length="153" mass="16961">MSQPIGLRPVGLEENDYLFPLEINIALLPPINSVEDLTDEDSGDEEYLNINNLPSSQLLAPAEVMTKDTDVDEDAGNATAVGLNLNASRKIVSADHWGEEDGIPLSVFQAVKKIYKWSGTDVSLPDIKWQTMYKVESQPPSATELFRHFAMKK</sequence>
<evidence type="ECO:0000313" key="2">
    <source>
        <dbReference type="Proteomes" id="UP001162162"/>
    </source>
</evidence>
<reference evidence="1" key="1">
    <citation type="journal article" date="2023" name="Insect Mol. Biol.">
        <title>Genome sequencing provides insights into the evolution of gene families encoding plant cell wall-degrading enzymes in longhorned beetles.</title>
        <authorList>
            <person name="Shin N.R."/>
            <person name="Okamura Y."/>
            <person name="Kirsch R."/>
            <person name="Pauchet Y."/>
        </authorList>
    </citation>
    <scope>NUCLEOTIDE SEQUENCE</scope>
    <source>
        <strain evidence="1">AMC_N1</strain>
    </source>
</reference>
<keyword evidence="2" id="KW-1185">Reference proteome</keyword>
<dbReference type="AlphaFoldDB" id="A0AAV8XYA7"/>
<protein>
    <submittedName>
        <fullName evidence="1">Uncharacterized protein</fullName>
    </submittedName>
</protein>
<gene>
    <name evidence="1" type="ORF">NQ318_016289</name>
</gene>
<comment type="caution">
    <text evidence="1">The sequence shown here is derived from an EMBL/GenBank/DDBJ whole genome shotgun (WGS) entry which is preliminary data.</text>
</comment>
<dbReference type="Proteomes" id="UP001162162">
    <property type="component" value="Unassembled WGS sequence"/>
</dbReference>
<name>A0AAV8XYA7_9CUCU</name>
<evidence type="ECO:0000313" key="1">
    <source>
        <dbReference type="EMBL" id="KAJ8943509.1"/>
    </source>
</evidence>